<dbReference type="EMBL" id="CM056816">
    <property type="protein sequence ID" value="KAJ8632047.1"/>
    <property type="molecule type" value="Genomic_DNA"/>
</dbReference>
<evidence type="ECO:0000313" key="2">
    <source>
        <dbReference type="Proteomes" id="UP001234297"/>
    </source>
</evidence>
<reference evidence="1 2" key="1">
    <citation type="journal article" date="2022" name="Hortic Res">
        <title>A haplotype resolved chromosomal level avocado genome allows analysis of novel avocado genes.</title>
        <authorList>
            <person name="Nath O."/>
            <person name="Fletcher S.J."/>
            <person name="Hayward A."/>
            <person name="Shaw L.M."/>
            <person name="Masouleh A.K."/>
            <person name="Furtado A."/>
            <person name="Henry R.J."/>
            <person name="Mitter N."/>
        </authorList>
    </citation>
    <scope>NUCLEOTIDE SEQUENCE [LARGE SCALE GENOMIC DNA]</scope>
    <source>
        <strain evidence="2">cv. Hass</strain>
    </source>
</reference>
<protein>
    <submittedName>
        <fullName evidence="1">Uncharacterized protein</fullName>
    </submittedName>
</protein>
<comment type="caution">
    <text evidence="1">The sequence shown here is derived from an EMBL/GenBank/DDBJ whole genome shotgun (WGS) entry which is preliminary data.</text>
</comment>
<gene>
    <name evidence="1" type="ORF">MRB53_025383</name>
</gene>
<dbReference type="Proteomes" id="UP001234297">
    <property type="component" value="Chromosome 8"/>
</dbReference>
<proteinExistence type="predicted"/>
<accession>A0ACC2LF98</accession>
<keyword evidence="2" id="KW-1185">Reference proteome</keyword>
<name>A0ACC2LF98_PERAE</name>
<evidence type="ECO:0000313" key="1">
    <source>
        <dbReference type="EMBL" id="KAJ8632047.1"/>
    </source>
</evidence>
<organism evidence="1 2">
    <name type="scientific">Persea americana</name>
    <name type="common">Avocado</name>
    <dbReference type="NCBI Taxonomy" id="3435"/>
    <lineage>
        <taxon>Eukaryota</taxon>
        <taxon>Viridiplantae</taxon>
        <taxon>Streptophyta</taxon>
        <taxon>Embryophyta</taxon>
        <taxon>Tracheophyta</taxon>
        <taxon>Spermatophyta</taxon>
        <taxon>Magnoliopsida</taxon>
        <taxon>Magnoliidae</taxon>
        <taxon>Laurales</taxon>
        <taxon>Lauraceae</taxon>
        <taxon>Persea</taxon>
    </lineage>
</organism>
<sequence length="161" mass="18222">MGSSFLGITPNRATRRTLFGEDEGLASLADMEAGFSGNNRNAIFSTSSRRRGSYRAFPLSSSFSSSSYLRSGGLRYEEPHPFLDSCHLCKKHLRNRDIFMYRGNTPFCSDECRQEQIDRDESEEKMRELSIKAASRKEQKSSSKTNNPRDFHFRTGTVVAG</sequence>